<dbReference type="EMBL" id="JAKWBI020000058">
    <property type="protein sequence ID" value="KAJ2904256.1"/>
    <property type="molecule type" value="Genomic_DNA"/>
</dbReference>
<accession>A0AAD5WTC0</accession>
<evidence type="ECO:0000256" key="2">
    <source>
        <dbReference type="ARBA" id="ARBA00001947"/>
    </source>
</evidence>
<dbReference type="Gene3D" id="3.90.79.10">
    <property type="entry name" value="Nucleoside Triphosphate Pyrophosphohydrolase"/>
    <property type="match status" value="1"/>
</dbReference>
<evidence type="ECO:0000256" key="3">
    <source>
        <dbReference type="ARBA" id="ARBA00009595"/>
    </source>
</evidence>
<dbReference type="Pfam" id="PF09297">
    <property type="entry name" value="Zn_ribbon_NUD"/>
    <property type="match status" value="1"/>
</dbReference>
<organism evidence="12 13">
    <name type="scientific">Zalerion maritima</name>
    <dbReference type="NCBI Taxonomy" id="339359"/>
    <lineage>
        <taxon>Eukaryota</taxon>
        <taxon>Fungi</taxon>
        <taxon>Dikarya</taxon>
        <taxon>Ascomycota</taxon>
        <taxon>Pezizomycotina</taxon>
        <taxon>Sordariomycetes</taxon>
        <taxon>Lulworthiomycetidae</taxon>
        <taxon>Lulworthiales</taxon>
        <taxon>Lulworthiaceae</taxon>
        <taxon>Zalerion</taxon>
    </lineage>
</organism>
<dbReference type="Pfam" id="PF00293">
    <property type="entry name" value="NUDIX"/>
    <property type="match status" value="1"/>
</dbReference>
<feature type="domain" description="Nudix hydrolase" evidence="11">
    <location>
        <begin position="303"/>
        <end position="431"/>
    </location>
</feature>
<dbReference type="InterPro" id="IPR015376">
    <property type="entry name" value="Znr_NADH_PPase"/>
</dbReference>
<dbReference type="InterPro" id="IPR020084">
    <property type="entry name" value="NUDIX_hydrolase_CS"/>
</dbReference>
<feature type="region of interest" description="Disordered" evidence="10">
    <location>
        <begin position="124"/>
        <end position="167"/>
    </location>
</feature>
<dbReference type="PROSITE" id="PS51462">
    <property type="entry name" value="NUDIX"/>
    <property type="match status" value="1"/>
</dbReference>
<dbReference type="GO" id="GO:0006742">
    <property type="term" value="P:NADP+ catabolic process"/>
    <property type="evidence" value="ECO:0007669"/>
    <property type="project" value="TreeGrafter"/>
</dbReference>
<dbReference type="InterPro" id="IPR050241">
    <property type="entry name" value="NAD-cap_RNA_hydrolase_NudC"/>
</dbReference>
<comment type="cofactor">
    <cofactor evidence="1">
        <name>Mg(2+)</name>
        <dbReference type="ChEBI" id="CHEBI:18420"/>
    </cofactor>
</comment>
<dbReference type="InterPro" id="IPR049734">
    <property type="entry name" value="NudC-like_C"/>
</dbReference>
<evidence type="ECO:0000256" key="9">
    <source>
        <dbReference type="ARBA" id="ARBA00023679"/>
    </source>
</evidence>
<dbReference type="FunFam" id="3.90.79.10:FF:000042">
    <property type="entry name" value="Probable NADH pyrophosphatase"/>
    <property type="match status" value="1"/>
</dbReference>
<comment type="cofactor">
    <cofactor evidence="2">
        <name>Zn(2+)</name>
        <dbReference type="ChEBI" id="CHEBI:29105"/>
    </cofactor>
</comment>
<name>A0AAD5WTC0_9PEZI</name>
<dbReference type="GO" id="GO:0046872">
    <property type="term" value="F:metal ion binding"/>
    <property type="evidence" value="ECO:0007669"/>
    <property type="project" value="UniProtKB-KW"/>
</dbReference>
<sequence length="466" mass="50748">MADSAASLLFTRRYGAEVAANYFSGSPLNRVAFLRGDHEFLQAAFCHASAAIVPLDEDLHPLVLSKDGNKLDYVTMRDVKPLLMSPMLRPFAKSEKVAIDSFSSSELYEPLILFLGLDEGFEGPVPTPAQTAPGTPTASTPGSGTGPILGERKESSQAKNEKTTGPGGVFKWKEYQGRPYFALHVAAKEKGGVDQAIVKQVKREMAERGGMWLEDVRKATLEVRDAAIYGLARHLVDWNLRNTFCATCGSRAIPVHGGWKRACPPKDNFKPRDNKSTPKDNVKKAIERPPCSSRNRVSNVSFPRTDPTVIAAVINSSGTKILLGRQKQWVKNMYSTLAGFVEPGESLEEAVKREVWEESGVTVGRVQLHSSQPWPFPGGLMVGAVGVATEEGEIIHLGHDPELEDARWFGREEVEKALKENAVGLSGGVKEGMQGRLRLPPTTAIANRLISSAVGFVEEMDKGGKI</sequence>
<comment type="similarity">
    <text evidence="3">Belongs to the Nudix hydrolase family. NudC subfamily.</text>
</comment>
<keyword evidence="13" id="KW-1185">Reference proteome</keyword>
<dbReference type="GO" id="GO:0019677">
    <property type="term" value="P:NAD+ catabolic process"/>
    <property type="evidence" value="ECO:0007669"/>
    <property type="project" value="TreeGrafter"/>
</dbReference>
<protein>
    <recommendedName>
        <fullName evidence="4">NAD(+) diphosphatase</fullName>
        <ecNumber evidence="4">3.6.1.22</ecNumber>
    </recommendedName>
</protein>
<comment type="caution">
    <text evidence="12">The sequence shown here is derived from an EMBL/GenBank/DDBJ whole genome shotgun (WGS) entry which is preliminary data.</text>
</comment>
<comment type="catalytic activity">
    <reaction evidence="9">
        <text>a 5'-end NAD(+)-phospho-ribonucleoside in mRNA + H2O = a 5'-end phospho-adenosine-phospho-ribonucleoside in mRNA + beta-nicotinamide D-ribonucleotide + 2 H(+)</text>
        <dbReference type="Rhea" id="RHEA:60876"/>
        <dbReference type="Rhea" id="RHEA-COMP:15698"/>
        <dbReference type="Rhea" id="RHEA-COMP:15719"/>
        <dbReference type="ChEBI" id="CHEBI:14649"/>
        <dbReference type="ChEBI" id="CHEBI:15377"/>
        <dbReference type="ChEBI" id="CHEBI:15378"/>
        <dbReference type="ChEBI" id="CHEBI:144029"/>
        <dbReference type="ChEBI" id="CHEBI:144051"/>
    </reaction>
    <physiologicalReaction direction="left-to-right" evidence="9">
        <dbReference type="Rhea" id="RHEA:60877"/>
    </physiologicalReaction>
</comment>
<dbReference type="SUPFAM" id="SSF55811">
    <property type="entry name" value="Nudix"/>
    <property type="match status" value="1"/>
</dbReference>
<evidence type="ECO:0000313" key="13">
    <source>
        <dbReference type="Proteomes" id="UP001201980"/>
    </source>
</evidence>
<keyword evidence="6" id="KW-0378">Hydrolase</keyword>
<dbReference type="InterPro" id="IPR015797">
    <property type="entry name" value="NUDIX_hydrolase-like_dom_sf"/>
</dbReference>
<dbReference type="PROSITE" id="PS00893">
    <property type="entry name" value="NUDIX_BOX"/>
    <property type="match status" value="1"/>
</dbReference>
<dbReference type="AlphaFoldDB" id="A0AAD5WTC0"/>
<evidence type="ECO:0000256" key="10">
    <source>
        <dbReference type="SAM" id="MobiDB-lite"/>
    </source>
</evidence>
<proteinExistence type="inferred from homology"/>
<reference evidence="12" key="1">
    <citation type="submission" date="2022-07" db="EMBL/GenBank/DDBJ databases">
        <title>Draft genome sequence of Zalerion maritima ATCC 34329, a (micro)plastics degrading marine fungus.</title>
        <authorList>
            <person name="Paco A."/>
            <person name="Goncalves M.F.M."/>
            <person name="Rocha-Santos T.A.P."/>
            <person name="Alves A."/>
        </authorList>
    </citation>
    <scope>NUCLEOTIDE SEQUENCE</scope>
    <source>
        <strain evidence="12">ATCC 34329</strain>
    </source>
</reference>
<dbReference type="EC" id="3.6.1.22" evidence="4"/>
<keyword evidence="5" id="KW-0479">Metal-binding</keyword>
<evidence type="ECO:0000256" key="8">
    <source>
        <dbReference type="ARBA" id="ARBA00023027"/>
    </source>
</evidence>
<dbReference type="Proteomes" id="UP001201980">
    <property type="component" value="Unassembled WGS sequence"/>
</dbReference>
<evidence type="ECO:0000256" key="6">
    <source>
        <dbReference type="ARBA" id="ARBA00022801"/>
    </source>
</evidence>
<keyword evidence="8" id="KW-0520">NAD</keyword>
<dbReference type="GO" id="GO:0005829">
    <property type="term" value="C:cytosol"/>
    <property type="evidence" value="ECO:0007669"/>
    <property type="project" value="TreeGrafter"/>
</dbReference>
<dbReference type="InterPro" id="IPR000086">
    <property type="entry name" value="NUDIX_hydrolase_dom"/>
</dbReference>
<feature type="compositionally biased region" description="Low complexity" evidence="10">
    <location>
        <begin position="128"/>
        <end position="142"/>
    </location>
</feature>
<gene>
    <name evidence="12" type="ORF">MKZ38_008467</name>
</gene>
<dbReference type="Gene3D" id="3.90.79.20">
    <property type="match status" value="1"/>
</dbReference>
<evidence type="ECO:0000256" key="5">
    <source>
        <dbReference type="ARBA" id="ARBA00022723"/>
    </source>
</evidence>
<evidence type="ECO:0000256" key="4">
    <source>
        <dbReference type="ARBA" id="ARBA00012381"/>
    </source>
</evidence>
<feature type="region of interest" description="Disordered" evidence="10">
    <location>
        <begin position="264"/>
        <end position="299"/>
    </location>
</feature>
<evidence type="ECO:0000313" key="12">
    <source>
        <dbReference type="EMBL" id="KAJ2904256.1"/>
    </source>
</evidence>
<evidence type="ECO:0000259" key="11">
    <source>
        <dbReference type="PROSITE" id="PS51462"/>
    </source>
</evidence>
<keyword evidence="7" id="KW-0460">Magnesium</keyword>
<evidence type="ECO:0000256" key="1">
    <source>
        <dbReference type="ARBA" id="ARBA00001946"/>
    </source>
</evidence>
<dbReference type="GO" id="GO:0035529">
    <property type="term" value="F:NADH pyrophosphatase activity"/>
    <property type="evidence" value="ECO:0007669"/>
    <property type="project" value="TreeGrafter"/>
</dbReference>
<dbReference type="PANTHER" id="PTHR42904">
    <property type="entry name" value="NUDIX HYDROLASE, NUDC SUBFAMILY"/>
    <property type="match status" value="1"/>
</dbReference>
<dbReference type="PANTHER" id="PTHR42904:SF6">
    <property type="entry name" value="NAD-CAPPED RNA HYDROLASE NUDT12"/>
    <property type="match status" value="1"/>
</dbReference>
<dbReference type="GO" id="GO:0005777">
    <property type="term" value="C:peroxisome"/>
    <property type="evidence" value="ECO:0007669"/>
    <property type="project" value="TreeGrafter"/>
</dbReference>
<evidence type="ECO:0000256" key="7">
    <source>
        <dbReference type="ARBA" id="ARBA00022842"/>
    </source>
</evidence>
<feature type="compositionally biased region" description="Basic and acidic residues" evidence="10">
    <location>
        <begin position="150"/>
        <end position="162"/>
    </location>
</feature>
<dbReference type="CDD" id="cd03429">
    <property type="entry name" value="NUDIX_NADH_pyrophosphatase_Nudt13"/>
    <property type="match status" value="1"/>
</dbReference>
<feature type="compositionally biased region" description="Basic and acidic residues" evidence="10">
    <location>
        <begin position="267"/>
        <end position="287"/>
    </location>
</feature>